<dbReference type="AlphaFoldDB" id="A0A0C9VJI6"/>
<feature type="compositionally biased region" description="Polar residues" evidence="1">
    <location>
        <begin position="96"/>
        <end position="105"/>
    </location>
</feature>
<name>A0A0C9VJI6_SPHS4</name>
<dbReference type="HOGENOM" id="CLU_966993_0_0_1"/>
<feature type="compositionally biased region" description="Basic and acidic residues" evidence="1">
    <location>
        <begin position="42"/>
        <end position="59"/>
    </location>
</feature>
<proteinExistence type="predicted"/>
<keyword evidence="3" id="KW-1185">Reference proteome</keyword>
<evidence type="ECO:0000256" key="1">
    <source>
        <dbReference type="SAM" id="MobiDB-lite"/>
    </source>
</evidence>
<sequence>MSSGTATLRGIGKKAERSRGGHKGGRGSHVRDSSETENFEVEYVKRGKTKVMENSRGSRESGGGIEGEEDEEEEAVKPRKRRQKAVESDFEDETSPAKQSKSKCTVSKKKAESAKPTASKKKAKPAKPIVSKEKAKPAKKPGPKKNTNMRSPGKAAVPQDSLDTWISLEYLHLEQMKEVKESKARIGLLEQQKNANFLQGFKDTMELIEGGHLPVDYSWEQPKPVSTPQATPCPLGQFKPVFIPFPHYWQGSVDDEVKLPVEDGELQTGATDITSDGDAGELVDAVIL</sequence>
<evidence type="ECO:0000313" key="3">
    <source>
        <dbReference type="Proteomes" id="UP000054279"/>
    </source>
</evidence>
<evidence type="ECO:0000313" key="2">
    <source>
        <dbReference type="EMBL" id="KIJ37536.1"/>
    </source>
</evidence>
<dbReference type="EMBL" id="KN837168">
    <property type="protein sequence ID" value="KIJ37536.1"/>
    <property type="molecule type" value="Genomic_DNA"/>
</dbReference>
<reference evidence="2 3" key="1">
    <citation type="submission" date="2014-06" db="EMBL/GenBank/DDBJ databases">
        <title>Evolutionary Origins and Diversification of the Mycorrhizal Mutualists.</title>
        <authorList>
            <consortium name="DOE Joint Genome Institute"/>
            <consortium name="Mycorrhizal Genomics Consortium"/>
            <person name="Kohler A."/>
            <person name="Kuo A."/>
            <person name="Nagy L.G."/>
            <person name="Floudas D."/>
            <person name="Copeland A."/>
            <person name="Barry K.W."/>
            <person name="Cichocki N."/>
            <person name="Veneault-Fourrey C."/>
            <person name="LaButti K."/>
            <person name="Lindquist E.A."/>
            <person name="Lipzen A."/>
            <person name="Lundell T."/>
            <person name="Morin E."/>
            <person name="Murat C."/>
            <person name="Riley R."/>
            <person name="Ohm R."/>
            <person name="Sun H."/>
            <person name="Tunlid A."/>
            <person name="Henrissat B."/>
            <person name="Grigoriev I.V."/>
            <person name="Hibbett D.S."/>
            <person name="Martin F."/>
        </authorList>
    </citation>
    <scope>NUCLEOTIDE SEQUENCE [LARGE SCALE GENOMIC DNA]</scope>
    <source>
        <strain evidence="2 3">SS14</strain>
    </source>
</reference>
<protein>
    <submittedName>
        <fullName evidence="2">Uncharacterized protein</fullName>
    </submittedName>
</protein>
<dbReference type="Proteomes" id="UP000054279">
    <property type="component" value="Unassembled WGS sequence"/>
</dbReference>
<accession>A0A0C9VJI6</accession>
<gene>
    <name evidence="2" type="ORF">M422DRAFT_259894</name>
</gene>
<feature type="region of interest" description="Disordered" evidence="1">
    <location>
        <begin position="1"/>
        <end position="158"/>
    </location>
</feature>
<organism evidence="2 3">
    <name type="scientific">Sphaerobolus stellatus (strain SS14)</name>
    <dbReference type="NCBI Taxonomy" id="990650"/>
    <lineage>
        <taxon>Eukaryota</taxon>
        <taxon>Fungi</taxon>
        <taxon>Dikarya</taxon>
        <taxon>Basidiomycota</taxon>
        <taxon>Agaricomycotina</taxon>
        <taxon>Agaricomycetes</taxon>
        <taxon>Phallomycetidae</taxon>
        <taxon>Geastrales</taxon>
        <taxon>Sphaerobolaceae</taxon>
        <taxon>Sphaerobolus</taxon>
    </lineage>
</organism>